<gene>
    <name evidence="1" type="ORF">SDC9_152769</name>
</gene>
<evidence type="ECO:0000313" key="1">
    <source>
        <dbReference type="EMBL" id="MPN05518.1"/>
    </source>
</evidence>
<sequence length="38" mass="4158">MGLKADDIIQRTLPVVLSQLHHGVRLPPGVGVHNADRF</sequence>
<reference evidence="1" key="1">
    <citation type="submission" date="2019-08" db="EMBL/GenBank/DDBJ databases">
        <authorList>
            <person name="Kucharzyk K."/>
            <person name="Murdoch R.W."/>
            <person name="Higgins S."/>
            <person name="Loffler F."/>
        </authorList>
    </citation>
    <scope>NUCLEOTIDE SEQUENCE</scope>
</reference>
<dbReference type="AlphaFoldDB" id="A0A645ETZ8"/>
<name>A0A645ETZ8_9ZZZZ</name>
<protein>
    <submittedName>
        <fullName evidence="1">Uncharacterized protein</fullName>
    </submittedName>
</protein>
<organism evidence="1">
    <name type="scientific">bioreactor metagenome</name>
    <dbReference type="NCBI Taxonomy" id="1076179"/>
    <lineage>
        <taxon>unclassified sequences</taxon>
        <taxon>metagenomes</taxon>
        <taxon>ecological metagenomes</taxon>
    </lineage>
</organism>
<comment type="caution">
    <text evidence="1">The sequence shown here is derived from an EMBL/GenBank/DDBJ whole genome shotgun (WGS) entry which is preliminary data.</text>
</comment>
<accession>A0A645ETZ8</accession>
<proteinExistence type="predicted"/>
<dbReference type="EMBL" id="VSSQ01051420">
    <property type="protein sequence ID" value="MPN05518.1"/>
    <property type="molecule type" value="Genomic_DNA"/>
</dbReference>